<organism evidence="5 6">
    <name type="scientific">Rhizobium hainanense</name>
    <dbReference type="NCBI Taxonomy" id="52131"/>
    <lineage>
        <taxon>Bacteria</taxon>
        <taxon>Pseudomonadati</taxon>
        <taxon>Pseudomonadota</taxon>
        <taxon>Alphaproteobacteria</taxon>
        <taxon>Hyphomicrobiales</taxon>
        <taxon>Rhizobiaceae</taxon>
        <taxon>Rhizobium/Agrobacterium group</taxon>
        <taxon>Rhizobium</taxon>
    </lineage>
</organism>
<dbReference type="PROSITE" id="PS00041">
    <property type="entry name" value="HTH_ARAC_FAMILY_1"/>
    <property type="match status" value="1"/>
</dbReference>
<dbReference type="GO" id="GO:0003700">
    <property type="term" value="F:DNA-binding transcription factor activity"/>
    <property type="evidence" value="ECO:0007669"/>
    <property type="project" value="InterPro"/>
</dbReference>
<dbReference type="NCBIfam" id="NF006902">
    <property type="entry name" value="PRK09393.1"/>
    <property type="match status" value="1"/>
</dbReference>
<dbReference type="PANTHER" id="PTHR43130">
    <property type="entry name" value="ARAC-FAMILY TRANSCRIPTIONAL REGULATOR"/>
    <property type="match status" value="1"/>
</dbReference>
<dbReference type="SUPFAM" id="SSF46689">
    <property type="entry name" value="Homeodomain-like"/>
    <property type="match status" value="2"/>
</dbReference>
<name>A0A1C3UYQ7_9HYPH</name>
<accession>A0A1C3UYQ7</accession>
<dbReference type="Gene3D" id="1.10.10.60">
    <property type="entry name" value="Homeodomain-like"/>
    <property type="match status" value="1"/>
</dbReference>
<dbReference type="Pfam" id="PF12833">
    <property type="entry name" value="HTH_18"/>
    <property type="match status" value="1"/>
</dbReference>
<keyword evidence="3" id="KW-0804">Transcription</keyword>
<dbReference type="Proteomes" id="UP000186228">
    <property type="component" value="Unassembled WGS sequence"/>
</dbReference>
<protein>
    <submittedName>
        <fullName evidence="5">Transcriptional regulator, AraC family with amidase-like domain</fullName>
    </submittedName>
</protein>
<keyword evidence="6" id="KW-1185">Reference proteome</keyword>
<evidence type="ECO:0000313" key="5">
    <source>
        <dbReference type="EMBL" id="SCB20633.1"/>
    </source>
</evidence>
<keyword evidence="2" id="KW-0238">DNA-binding</keyword>
<dbReference type="SUPFAM" id="SSF52317">
    <property type="entry name" value="Class I glutamine amidotransferase-like"/>
    <property type="match status" value="1"/>
</dbReference>
<dbReference type="CDD" id="cd03137">
    <property type="entry name" value="GATase1_AraC_1"/>
    <property type="match status" value="1"/>
</dbReference>
<dbReference type="InterPro" id="IPR029062">
    <property type="entry name" value="Class_I_gatase-like"/>
</dbReference>
<dbReference type="InterPro" id="IPR018062">
    <property type="entry name" value="HTH_AraC-typ_CS"/>
</dbReference>
<dbReference type="PROSITE" id="PS01124">
    <property type="entry name" value="HTH_ARAC_FAMILY_2"/>
    <property type="match status" value="1"/>
</dbReference>
<dbReference type="Gene3D" id="3.40.50.880">
    <property type="match status" value="1"/>
</dbReference>
<evidence type="ECO:0000313" key="6">
    <source>
        <dbReference type="Proteomes" id="UP000186228"/>
    </source>
</evidence>
<evidence type="ECO:0000256" key="1">
    <source>
        <dbReference type="ARBA" id="ARBA00023015"/>
    </source>
</evidence>
<reference evidence="6" key="1">
    <citation type="submission" date="2016-08" db="EMBL/GenBank/DDBJ databases">
        <authorList>
            <person name="Varghese N."/>
            <person name="Submissions Spin"/>
        </authorList>
    </citation>
    <scope>NUCLEOTIDE SEQUENCE [LARGE SCALE GENOMIC DNA]</scope>
    <source>
        <strain evidence="6">CCBAU 57015</strain>
    </source>
</reference>
<dbReference type="InterPro" id="IPR018060">
    <property type="entry name" value="HTH_AraC"/>
</dbReference>
<dbReference type="STRING" id="52131.GA0061100_103572"/>
<dbReference type="InterPro" id="IPR002818">
    <property type="entry name" value="DJ-1/PfpI"/>
</dbReference>
<dbReference type="InterPro" id="IPR052158">
    <property type="entry name" value="INH-QAR"/>
</dbReference>
<gene>
    <name evidence="5" type="ORF">GA0061100_103572</name>
</gene>
<keyword evidence="1" id="KW-0805">Transcription regulation</keyword>
<dbReference type="AlphaFoldDB" id="A0A1C3UYQ7"/>
<dbReference type="InterPro" id="IPR009057">
    <property type="entry name" value="Homeodomain-like_sf"/>
</dbReference>
<evidence type="ECO:0000256" key="2">
    <source>
        <dbReference type="ARBA" id="ARBA00023125"/>
    </source>
</evidence>
<proteinExistence type="predicted"/>
<dbReference type="SMART" id="SM00342">
    <property type="entry name" value="HTH_ARAC"/>
    <property type="match status" value="1"/>
</dbReference>
<evidence type="ECO:0000259" key="4">
    <source>
        <dbReference type="PROSITE" id="PS01124"/>
    </source>
</evidence>
<dbReference type="Pfam" id="PF01965">
    <property type="entry name" value="DJ-1_PfpI"/>
    <property type="match status" value="1"/>
</dbReference>
<dbReference type="GO" id="GO:0043565">
    <property type="term" value="F:sequence-specific DNA binding"/>
    <property type="evidence" value="ECO:0007669"/>
    <property type="project" value="InterPro"/>
</dbReference>
<dbReference type="EMBL" id="FMAC01000003">
    <property type="protein sequence ID" value="SCB20633.1"/>
    <property type="molecule type" value="Genomic_DNA"/>
</dbReference>
<dbReference type="PANTHER" id="PTHR43130:SF3">
    <property type="entry name" value="HTH-TYPE TRANSCRIPTIONAL REGULATOR RV1931C"/>
    <property type="match status" value="1"/>
</dbReference>
<feature type="domain" description="HTH araC/xylS-type" evidence="4">
    <location>
        <begin position="235"/>
        <end position="333"/>
    </location>
</feature>
<sequence>MGGWPLPVAEKAITARIMPKNTNPLVIIAAYDQLCTFEFGCAFEVFGLSRPEMGSGWYRCMTAVVEPGLIRAAGGLTVNSDGGLELFDQADTIVIPGWRGPDVVVPEPLLEALRKAHARGVRLVSICGGTFVLAQTGLLSGRRATTHWHHAGRLAAAYPDIDVEPHSLYVDEGDILTSAGSAAGLDLCIHVVRKDFGAKAANSVARRLVVAAHREGGQTQFIERPVAAHSTTRLSALLDVIRGDLAQQWSVQRMAEEACISVRSLHRHIREAMGIAPGEWLQNERLARARELLEETGLPVSVIAMHVGLGSATNFRHHFRASVGLSPTAYRSRFRSAGGEHEAASSTKQ</sequence>
<evidence type="ECO:0000256" key="3">
    <source>
        <dbReference type="ARBA" id="ARBA00023163"/>
    </source>
</evidence>